<dbReference type="InterPro" id="IPR005467">
    <property type="entry name" value="His_kinase_dom"/>
</dbReference>
<feature type="transmembrane region" description="Helical" evidence="13">
    <location>
        <begin position="246"/>
        <end position="264"/>
    </location>
</feature>
<feature type="transmembrane region" description="Helical" evidence="13">
    <location>
        <begin position="191"/>
        <end position="218"/>
    </location>
</feature>
<evidence type="ECO:0000256" key="1">
    <source>
        <dbReference type="ARBA" id="ARBA00000085"/>
    </source>
</evidence>
<feature type="transmembrane region" description="Helical" evidence="13">
    <location>
        <begin position="67"/>
        <end position="87"/>
    </location>
</feature>
<dbReference type="InterPro" id="IPR003594">
    <property type="entry name" value="HATPase_dom"/>
</dbReference>
<keyword evidence="5" id="KW-0597">Phosphoprotein</keyword>
<feature type="transmembrane region" description="Helical" evidence="13">
    <location>
        <begin position="444"/>
        <end position="466"/>
    </location>
</feature>
<comment type="similarity">
    <text evidence="3">Belongs to the sodium:solute symporter (SSF) (TC 2.A.21) family.</text>
</comment>
<evidence type="ECO:0000259" key="14">
    <source>
        <dbReference type="PROSITE" id="PS50109"/>
    </source>
</evidence>
<feature type="transmembrane region" description="Helical" evidence="13">
    <location>
        <begin position="416"/>
        <end position="437"/>
    </location>
</feature>
<gene>
    <name evidence="15" type="ORF">G4223_10070</name>
</gene>
<evidence type="ECO:0000256" key="8">
    <source>
        <dbReference type="ARBA" id="ARBA00022777"/>
    </source>
</evidence>
<evidence type="ECO:0000313" key="15">
    <source>
        <dbReference type="EMBL" id="NFV80455.1"/>
    </source>
</evidence>
<protein>
    <recommendedName>
        <fullName evidence="4">histidine kinase</fullName>
        <ecNumber evidence="4">2.7.13.3</ecNumber>
    </recommendedName>
</protein>
<dbReference type="FunFam" id="1.10.287.130:FF:000001">
    <property type="entry name" value="Two-component sensor histidine kinase"/>
    <property type="match status" value="1"/>
</dbReference>
<dbReference type="PROSITE" id="PS50109">
    <property type="entry name" value="HIS_KIN"/>
    <property type="match status" value="1"/>
</dbReference>
<reference evidence="15 16" key="1">
    <citation type="submission" date="2020-02" db="EMBL/GenBank/DDBJ databases">
        <authorList>
            <person name="Dziuba M."/>
            <person name="Kuznetsov B."/>
            <person name="Mardanov A."/>
            <person name="Ravin N."/>
            <person name="Grouzdev D."/>
        </authorList>
    </citation>
    <scope>NUCLEOTIDE SEQUENCE [LARGE SCALE GENOMIC DNA]</scope>
    <source>
        <strain evidence="15 16">SpK</strain>
    </source>
</reference>
<feature type="transmembrane region" description="Helical" evidence="13">
    <location>
        <begin position="330"/>
        <end position="360"/>
    </location>
</feature>
<feature type="transmembrane region" description="Helical" evidence="13">
    <location>
        <begin position="381"/>
        <end position="404"/>
    </location>
</feature>
<keyword evidence="10" id="KW-0902">Two-component regulatory system</keyword>
<dbReference type="GO" id="GO:0022857">
    <property type="term" value="F:transmembrane transporter activity"/>
    <property type="evidence" value="ECO:0007669"/>
    <property type="project" value="InterPro"/>
</dbReference>
<feature type="transmembrane region" description="Helical" evidence="13">
    <location>
        <begin position="6"/>
        <end position="23"/>
    </location>
</feature>
<dbReference type="Pfam" id="PF00512">
    <property type="entry name" value="HisKA"/>
    <property type="match status" value="1"/>
</dbReference>
<dbReference type="EMBL" id="JAAIYP010000037">
    <property type="protein sequence ID" value="NFV80455.1"/>
    <property type="molecule type" value="Genomic_DNA"/>
</dbReference>
<dbReference type="FunFam" id="3.30.565.10:FF:000006">
    <property type="entry name" value="Sensor histidine kinase WalK"/>
    <property type="match status" value="1"/>
</dbReference>
<feature type="transmembrane region" description="Helical" evidence="13">
    <location>
        <begin position="35"/>
        <end position="55"/>
    </location>
</feature>
<evidence type="ECO:0000256" key="2">
    <source>
        <dbReference type="ARBA" id="ARBA00004141"/>
    </source>
</evidence>
<dbReference type="EC" id="2.7.13.3" evidence="4"/>
<feature type="transmembrane region" description="Helical" evidence="13">
    <location>
        <begin position="113"/>
        <end position="135"/>
    </location>
</feature>
<evidence type="ECO:0000256" key="3">
    <source>
        <dbReference type="ARBA" id="ARBA00006434"/>
    </source>
</evidence>
<accession>A0A7C9UZ61</accession>
<evidence type="ECO:0000256" key="10">
    <source>
        <dbReference type="ARBA" id="ARBA00023012"/>
    </source>
</evidence>
<evidence type="ECO:0000256" key="12">
    <source>
        <dbReference type="SAM" id="Coils"/>
    </source>
</evidence>
<dbReference type="SMART" id="SM00388">
    <property type="entry name" value="HisKA"/>
    <property type="match status" value="1"/>
</dbReference>
<keyword evidence="8 15" id="KW-0418">Kinase</keyword>
<dbReference type="PANTHER" id="PTHR43711">
    <property type="entry name" value="TWO-COMPONENT HISTIDINE KINASE"/>
    <property type="match status" value="1"/>
</dbReference>
<keyword evidence="12" id="KW-0175">Coiled coil</keyword>
<dbReference type="SUPFAM" id="SSF55874">
    <property type="entry name" value="ATPase domain of HSP90 chaperone/DNA topoisomerase II/histidine kinase"/>
    <property type="match status" value="1"/>
</dbReference>
<comment type="caution">
    <text evidence="15">The sequence shown here is derived from an EMBL/GenBank/DDBJ whole genome shotgun (WGS) entry which is preliminary data.</text>
</comment>
<dbReference type="Gene3D" id="1.20.1730.10">
    <property type="entry name" value="Sodium/glucose cotransporter"/>
    <property type="match status" value="1"/>
</dbReference>
<feature type="coiled-coil region" evidence="12">
    <location>
        <begin position="642"/>
        <end position="676"/>
    </location>
</feature>
<keyword evidence="7 13" id="KW-0812">Transmembrane</keyword>
<evidence type="ECO:0000256" key="4">
    <source>
        <dbReference type="ARBA" id="ARBA00012438"/>
    </source>
</evidence>
<feature type="transmembrane region" description="Helical" evidence="13">
    <location>
        <begin position="155"/>
        <end position="179"/>
    </location>
</feature>
<comment type="subcellular location">
    <subcellularLocation>
        <location evidence="2">Membrane</location>
        <topology evidence="2">Multi-pass membrane protein</topology>
    </subcellularLocation>
</comment>
<dbReference type="Proteomes" id="UP000480684">
    <property type="component" value="Unassembled WGS sequence"/>
</dbReference>
<dbReference type="RefSeq" id="WP_163678756.1">
    <property type="nucleotide sequence ID" value="NZ_JAAIYP010000037.1"/>
</dbReference>
<feature type="domain" description="Histidine kinase" evidence="14">
    <location>
        <begin position="676"/>
        <end position="894"/>
    </location>
</feature>
<comment type="catalytic activity">
    <reaction evidence="1">
        <text>ATP + protein L-histidine = ADP + protein N-phospho-L-histidine.</text>
        <dbReference type="EC" id="2.7.13.3"/>
    </reaction>
</comment>
<evidence type="ECO:0000313" key="16">
    <source>
        <dbReference type="Proteomes" id="UP000480684"/>
    </source>
</evidence>
<keyword evidence="6" id="KW-0808">Transferase</keyword>
<dbReference type="AlphaFoldDB" id="A0A7C9UZ61"/>
<feature type="transmembrane region" description="Helical" evidence="13">
    <location>
        <begin position="285"/>
        <end position="310"/>
    </location>
</feature>
<dbReference type="InterPro" id="IPR038377">
    <property type="entry name" value="Na/Glc_symporter_sf"/>
</dbReference>
<dbReference type="Gene3D" id="3.30.565.10">
    <property type="entry name" value="Histidine kinase-like ATPase, C-terminal domain"/>
    <property type="match status" value="1"/>
</dbReference>
<dbReference type="InterPro" id="IPR004358">
    <property type="entry name" value="Sig_transdc_His_kin-like_C"/>
</dbReference>
<dbReference type="CDD" id="cd00075">
    <property type="entry name" value="HATPase"/>
    <property type="match status" value="1"/>
</dbReference>
<dbReference type="InterPro" id="IPR003661">
    <property type="entry name" value="HisK_dim/P_dom"/>
</dbReference>
<proteinExistence type="inferred from homology"/>
<dbReference type="InterPro" id="IPR036097">
    <property type="entry name" value="HisK_dim/P_sf"/>
</dbReference>
<evidence type="ECO:0000256" key="6">
    <source>
        <dbReference type="ARBA" id="ARBA00022679"/>
    </source>
</evidence>
<dbReference type="InterPro" id="IPR050736">
    <property type="entry name" value="Sensor_HK_Regulatory"/>
</dbReference>
<dbReference type="CDD" id="cd00082">
    <property type="entry name" value="HisKA"/>
    <property type="match status" value="1"/>
</dbReference>
<organism evidence="15 16">
    <name type="scientific">Magnetospirillum aberrantis SpK</name>
    <dbReference type="NCBI Taxonomy" id="908842"/>
    <lineage>
        <taxon>Bacteria</taxon>
        <taxon>Pseudomonadati</taxon>
        <taxon>Pseudomonadota</taxon>
        <taxon>Alphaproteobacteria</taxon>
        <taxon>Rhodospirillales</taxon>
        <taxon>Rhodospirillaceae</taxon>
        <taxon>Magnetospirillum</taxon>
    </lineage>
</organism>
<dbReference type="PRINTS" id="PR00344">
    <property type="entry name" value="BCTRLSENSOR"/>
</dbReference>
<keyword evidence="9 13" id="KW-1133">Transmembrane helix</keyword>
<evidence type="ECO:0000256" key="5">
    <source>
        <dbReference type="ARBA" id="ARBA00022553"/>
    </source>
</evidence>
<evidence type="ECO:0000256" key="11">
    <source>
        <dbReference type="ARBA" id="ARBA00023136"/>
    </source>
</evidence>
<dbReference type="InterPro" id="IPR001734">
    <property type="entry name" value="Na/solute_symporter"/>
</dbReference>
<dbReference type="SMART" id="SM00387">
    <property type="entry name" value="HATPase_c"/>
    <property type="match status" value="1"/>
</dbReference>
<dbReference type="GO" id="GO:0016020">
    <property type="term" value="C:membrane"/>
    <property type="evidence" value="ECO:0007669"/>
    <property type="project" value="UniProtKB-SubCell"/>
</dbReference>
<evidence type="ECO:0000256" key="7">
    <source>
        <dbReference type="ARBA" id="ARBA00022692"/>
    </source>
</evidence>
<dbReference type="SUPFAM" id="SSF47384">
    <property type="entry name" value="Homodimeric domain of signal transducing histidine kinase"/>
    <property type="match status" value="1"/>
</dbReference>
<dbReference type="CDD" id="cd10322">
    <property type="entry name" value="SLC5sbd"/>
    <property type="match status" value="1"/>
</dbReference>
<sequence>MNTPLVAAISLGYLCLLFAIAWIGDRRAEQGRSLIGNPLTYALSIAVYHTSWTFYGSVGLAAEQGMGFLPIYLGPTLTFCLAGVVLVKMVRVSKQHRITSIADFISARYGKSALVGGLVTVIAVIGVMPYVSLQLKAVSATFTVLTSWPDRTGAPLPWLGDSVAVVAVILAVFAILFGTRQIDAAERHEGMVAAIAFESIAKLLAFLAVGVFVTYGLYSGFGDVFTQGAAHPEIARLFTLSGPAAYGDWVSLCVLSMLVILCLPRQFQVSVIENVDERHLNRAMWLFPLYMFLINLFVLPIAVAGRLAFGDGVDPDLYVLALPLANGADALAVVAFLGGLSAAASMVIVETVALSTMLCNDLVMPVLLRIRGLGLAGRGDLTGLLLTIRRGSIVAVMGLGYAYVHLAGESRALASIGLVSFCAAVQFAPALVGGVMWKGATAKGALAGLSAGFLVWLYTLLLPSLASSGLMPRAFVDSGILGLDLLRPHALFGLEGMRPLTHALVWSLMANVGAYVAVSLCSRASAVEHVQAARFVDALGPLNENEPRLWRGTAAVEDLSTLVVRFVGRKRAMAAFSHWAAGRGLDLGRIERAPPDLVELAERLLAGAIGTASARVMVDSVAQGDDISLDEVMDILDEASQILAYSQKLESATSELRAANDRLQELDRMKDDFLATVTHELRTPLTSIRSFSEILFDNPGLAESQRQDFLEIIIKESERLTRLINQVLDMAKMDSGRMTWTWQETDPSEIVGQAIAATYALFEDRGVTLSQSLAPVPPLFTDRDKLTQVVVNLLSNAVKFAPPDTGRVSVRLEPDFGGLRLVVADNGPGIPPQARDKVFDKFHQVGDTMTAKPQGTGLGLTISKSIVEHLGGRIWVEGEEGQGAVFMVFLPRLETPPEGCGTPPNGA</sequence>
<name>A0A7C9UZ61_9PROT</name>
<dbReference type="Pfam" id="PF02518">
    <property type="entry name" value="HATPase_c"/>
    <property type="match status" value="1"/>
</dbReference>
<keyword evidence="16" id="KW-1185">Reference proteome</keyword>
<dbReference type="GO" id="GO:0000155">
    <property type="term" value="F:phosphorelay sensor kinase activity"/>
    <property type="evidence" value="ECO:0007669"/>
    <property type="project" value="InterPro"/>
</dbReference>
<dbReference type="Gene3D" id="1.10.287.130">
    <property type="match status" value="1"/>
</dbReference>
<evidence type="ECO:0000256" key="13">
    <source>
        <dbReference type="SAM" id="Phobius"/>
    </source>
</evidence>
<dbReference type="PROSITE" id="PS50283">
    <property type="entry name" value="NA_SOLUT_SYMP_3"/>
    <property type="match status" value="1"/>
</dbReference>
<dbReference type="PANTHER" id="PTHR43711:SF30">
    <property type="entry name" value="HISTIDINE KINASE"/>
    <property type="match status" value="1"/>
</dbReference>
<keyword evidence="11 13" id="KW-0472">Membrane</keyword>
<evidence type="ECO:0000256" key="9">
    <source>
        <dbReference type="ARBA" id="ARBA00022989"/>
    </source>
</evidence>
<dbReference type="InterPro" id="IPR036890">
    <property type="entry name" value="HATPase_C_sf"/>
</dbReference>